<gene>
    <name evidence="2" type="ORF">BCF44_1201</name>
</gene>
<evidence type="ECO:0000313" key="3">
    <source>
        <dbReference type="Proteomes" id="UP000256269"/>
    </source>
</evidence>
<keyword evidence="3" id="KW-1185">Reference proteome</keyword>
<reference evidence="2 3" key="1">
    <citation type="submission" date="2018-08" db="EMBL/GenBank/DDBJ databases">
        <title>Genomic Encyclopedia of Archaeal and Bacterial Type Strains, Phase II (KMG-II): from individual species to whole genera.</title>
        <authorList>
            <person name="Goeker M."/>
        </authorList>
    </citation>
    <scope>NUCLEOTIDE SEQUENCE [LARGE SCALE GENOMIC DNA]</scope>
    <source>
        <strain evidence="2 3">DSM 45791</strain>
    </source>
</reference>
<dbReference type="InterPro" id="IPR025329">
    <property type="entry name" value="DUF4235"/>
</dbReference>
<comment type="caution">
    <text evidence="2">The sequence shown here is derived from an EMBL/GenBank/DDBJ whole genome shotgun (WGS) entry which is preliminary data.</text>
</comment>
<dbReference type="OrthoDB" id="5244650at2"/>
<evidence type="ECO:0000256" key="1">
    <source>
        <dbReference type="SAM" id="SignalP"/>
    </source>
</evidence>
<dbReference type="RefSeq" id="WP_116180366.1">
    <property type="nucleotide sequence ID" value="NZ_CP144375.1"/>
</dbReference>
<dbReference type="Proteomes" id="UP000256269">
    <property type="component" value="Unassembled WGS sequence"/>
</dbReference>
<feature type="chain" id="PRO_5039663486" evidence="1">
    <location>
        <begin position="20"/>
        <end position="86"/>
    </location>
</feature>
<accession>A0A3E0GX14</accession>
<dbReference type="EMBL" id="QUNO01000020">
    <property type="protein sequence ID" value="REH32930.1"/>
    <property type="molecule type" value="Genomic_DNA"/>
</dbReference>
<proteinExistence type="predicted"/>
<evidence type="ECO:0000313" key="2">
    <source>
        <dbReference type="EMBL" id="REH32930.1"/>
    </source>
</evidence>
<feature type="signal peptide" evidence="1">
    <location>
        <begin position="1"/>
        <end position="19"/>
    </location>
</feature>
<protein>
    <submittedName>
        <fullName evidence="2">Uncharacterized protein DUF4235</fullName>
    </submittedName>
</protein>
<organism evidence="2 3">
    <name type="scientific">Kutzneria buriramensis</name>
    <dbReference type="NCBI Taxonomy" id="1045776"/>
    <lineage>
        <taxon>Bacteria</taxon>
        <taxon>Bacillati</taxon>
        <taxon>Actinomycetota</taxon>
        <taxon>Actinomycetes</taxon>
        <taxon>Pseudonocardiales</taxon>
        <taxon>Pseudonocardiaceae</taxon>
        <taxon>Kutzneria</taxon>
    </lineage>
</organism>
<name>A0A3E0GX14_9PSEU</name>
<dbReference type="Pfam" id="PF14019">
    <property type="entry name" value="DUF4235"/>
    <property type="match status" value="1"/>
</dbReference>
<keyword evidence="1" id="KW-0732">Signal</keyword>
<sequence length="86" mass="8987">MGKLAYKVAATLLSMLAGAAAGAVTRRLWRVATGEHDTPTATDRRQGWARVLTAAAIEGAVFGLVKAATDRAGATAYEQVTGEWPD</sequence>
<dbReference type="AlphaFoldDB" id="A0A3E0GX14"/>